<dbReference type="InterPro" id="IPR058522">
    <property type="entry name" value="DUF8209"/>
</dbReference>
<evidence type="ECO:0000313" key="2">
    <source>
        <dbReference type="EMBL" id="NCH88663.1"/>
    </source>
</evidence>
<evidence type="ECO:0000256" key="1">
    <source>
        <dbReference type="SAM" id="Phobius"/>
    </source>
</evidence>
<organism evidence="2 3">
    <name type="scientific">Cronobacter dublinensis</name>
    <dbReference type="NCBI Taxonomy" id="413497"/>
    <lineage>
        <taxon>Bacteria</taxon>
        <taxon>Pseudomonadati</taxon>
        <taxon>Pseudomonadota</taxon>
        <taxon>Gammaproteobacteria</taxon>
        <taxon>Enterobacterales</taxon>
        <taxon>Enterobacteriaceae</taxon>
        <taxon>Cronobacter</taxon>
    </lineage>
</organism>
<dbReference type="EMBL" id="RPBY01000005">
    <property type="protein sequence ID" value="NCH88663.1"/>
    <property type="molecule type" value="Genomic_DNA"/>
</dbReference>
<keyword evidence="1" id="KW-1133">Transmembrane helix</keyword>
<dbReference type="Pfam" id="PF26636">
    <property type="entry name" value="DUF8209"/>
    <property type="match status" value="1"/>
</dbReference>
<comment type="caution">
    <text evidence="2">The sequence shown here is derived from an EMBL/GenBank/DDBJ whole genome shotgun (WGS) entry which is preliminary data.</text>
</comment>
<keyword evidence="1" id="KW-0472">Membrane</keyword>
<sequence length="60" mass="6891">MTMWLTPWTARRVMVRNIAPFIGRTIPLLGVIILSADVSQIIFCTIRDYNAIARGDDKIW</sequence>
<name>A0A9Q4T470_9ENTR</name>
<reference evidence="2" key="1">
    <citation type="submission" date="2018-11" db="EMBL/GenBank/DDBJ databases">
        <title>Genomics analysis of Putative Virulence Factors on Adhesion and Cytotoxicity for Cronobacter spp.</title>
        <authorList>
            <person name="Cui J."/>
        </authorList>
    </citation>
    <scope>NUCLEOTIDE SEQUENCE</scope>
    <source>
        <strain evidence="2">SD69</strain>
    </source>
</reference>
<dbReference type="Proteomes" id="UP000778262">
    <property type="component" value="Unassembled WGS sequence"/>
</dbReference>
<protein>
    <submittedName>
        <fullName evidence="2">Uncharacterized protein</fullName>
    </submittedName>
</protein>
<dbReference type="AlphaFoldDB" id="A0A9Q4T470"/>
<accession>A0A9Q4T470</accession>
<feature type="transmembrane region" description="Helical" evidence="1">
    <location>
        <begin position="21"/>
        <end position="43"/>
    </location>
</feature>
<evidence type="ECO:0000313" key="3">
    <source>
        <dbReference type="Proteomes" id="UP000778262"/>
    </source>
</evidence>
<proteinExistence type="predicted"/>
<gene>
    <name evidence="2" type="ORF">EHJ13_14625</name>
</gene>
<keyword evidence="1" id="KW-0812">Transmembrane</keyword>